<name>A0ABQ5AK00_9ASTR</name>
<dbReference type="Pfam" id="PF07727">
    <property type="entry name" value="RVT_2"/>
    <property type="match status" value="1"/>
</dbReference>
<protein>
    <submittedName>
        <fullName evidence="3">Ribonuclease H-like domain-containing protein</fullName>
    </submittedName>
</protein>
<keyword evidence="4" id="KW-1185">Reference proteome</keyword>
<proteinExistence type="predicted"/>
<gene>
    <name evidence="3" type="ORF">Tco_0823543</name>
</gene>
<evidence type="ECO:0000256" key="1">
    <source>
        <dbReference type="SAM" id="MobiDB-lite"/>
    </source>
</evidence>
<dbReference type="InterPro" id="IPR013103">
    <property type="entry name" value="RVT_2"/>
</dbReference>
<sequence length="434" mass="48495">MHSVTQPSAHPDTPPYYNTSQSTTQFTTQPNFAHTTPTSATTHTIPNPPTRTHPMVTRSQVGTVKPNPHFHGHTSHTSPISLIPKSPSIALSDPNWQDAMYDEYNALIKNSTWVLVPKPPNVNVVQSMWLFRHKYHVDGSLSRYKARLVANGCSQQFGVDYDDTFSPIVKPATVRTVLSLALSRDWPIHQLDVKNAFLNGDISETAYMYQPPGYANRVGFLSSRCDSSLFIYQHGYEVAHLLIYVDDILNYFLGIFVTRDSTCMFLSQKKYVLELLDKAYMANCNPTRTPVETESKLGPDGDPISDPTLYRSLAGGLQYLTFTRPNISYAVQQVCLHMHDPQEPHLAAIKRVLRYVRGILDFGLQLYASITGSLVAYTDADWAGCPTTGRSTSGYCVFLGDNLLSWSAKRQHTLFRSSVEAEYKGVANVVSETT</sequence>
<dbReference type="SUPFAM" id="SSF56672">
    <property type="entry name" value="DNA/RNA polymerases"/>
    <property type="match status" value="1"/>
</dbReference>
<dbReference type="CDD" id="cd09272">
    <property type="entry name" value="RNase_HI_RT_Ty1"/>
    <property type="match status" value="1"/>
</dbReference>
<dbReference type="InterPro" id="IPR043502">
    <property type="entry name" value="DNA/RNA_pol_sf"/>
</dbReference>
<comment type="caution">
    <text evidence="3">The sequence shown here is derived from an EMBL/GenBank/DDBJ whole genome shotgun (WGS) entry which is preliminary data.</text>
</comment>
<reference evidence="3" key="2">
    <citation type="submission" date="2022-01" db="EMBL/GenBank/DDBJ databases">
        <authorList>
            <person name="Yamashiro T."/>
            <person name="Shiraishi A."/>
            <person name="Satake H."/>
            <person name="Nakayama K."/>
        </authorList>
    </citation>
    <scope>NUCLEOTIDE SEQUENCE</scope>
</reference>
<dbReference type="Proteomes" id="UP001151760">
    <property type="component" value="Unassembled WGS sequence"/>
</dbReference>
<dbReference type="PANTHER" id="PTHR11439">
    <property type="entry name" value="GAG-POL-RELATED RETROTRANSPOSON"/>
    <property type="match status" value="1"/>
</dbReference>
<organism evidence="3 4">
    <name type="scientific">Tanacetum coccineum</name>
    <dbReference type="NCBI Taxonomy" id="301880"/>
    <lineage>
        <taxon>Eukaryota</taxon>
        <taxon>Viridiplantae</taxon>
        <taxon>Streptophyta</taxon>
        <taxon>Embryophyta</taxon>
        <taxon>Tracheophyta</taxon>
        <taxon>Spermatophyta</taxon>
        <taxon>Magnoliopsida</taxon>
        <taxon>eudicotyledons</taxon>
        <taxon>Gunneridae</taxon>
        <taxon>Pentapetalae</taxon>
        <taxon>asterids</taxon>
        <taxon>campanulids</taxon>
        <taxon>Asterales</taxon>
        <taxon>Asteraceae</taxon>
        <taxon>Asteroideae</taxon>
        <taxon>Anthemideae</taxon>
        <taxon>Anthemidinae</taxon>
        <taxon>Tanacetum</taxon>
    </lineage>
</organism>
<reference evidence="3" key="1">
    <citation type="journal article" date="2022" name="Int. J. Mol. Sci.">
        <title>Draft Genome of Tanacetum Coccineum: Genomic Comparison of Closely Related Tanacetum-Family Plants.</title>
        <authorList>
            <person name="Yamashiro T."/>
            <person name="Shiraishi A."/>
            <person name="Nakayama K."/>
            <person name="Satake H."/>
        </authorList>
    </citation>
    <scope>NUCLEOTIDE SEQUENCE</scope>
</reference>
<dbReference type="PANTHER" id="PTHR11439:SF524">
    <property type="entry name" value="RNA-DIRECTED DNA POLYMERASE, PROTEIN KINASE RLK-PELLE-DLSV FAMILY"/>
    <property type="match status" value="1"/>
</dbReference>
<dbReference type="EMBL" id="BQNB010012344">
    <property type="protein sequence ID" value="GJT02374.1"/>
    <property type="molecule type" value="Genomic_DNA"/>
</dbReference>
<feature type="region of interest" description="Disordered" evidence="1">
    <location>
        <begin position="1"/>
        <end position="53"/>
    </location>
</feature>
<feature type="domain" description="Reverse transcriptase Ty1/copia-type" evidence="2">
    <location>
        <begin position="110"/>
        <end position="216"/>
    </location>
</feature>
<accession>A0ABQ5AK00</accession>
<feature type="compositionally biased region" description="Low complexity" evidence="1">
    <location>
        <begin position="19"/>
        <end position="44"/>
    </location>
</feature>
<evidence type="ECO:0000313" key="3">
    <source>
        <dbReference type="EMBL" id="GJT02374.1"/>
    </source>
</evidence>
<evidence type="ECO:0000313" key="4">
    <source>
        <dbReference type="Proteomes" id="UP001151760"/>
    </source>
</evidence>
<evidence type="ECO:0000259" key="2">
    <source>
        <dbReference type="Pfam" id="PF07727"/>
    </source>
</evidence>